<dbReference type="Gene3D" id="3.30.420.10">
    <property type="entry name" value="Ribonuclease H-like superfamily/Ribonuclease H"/>
    <property type="match status" value="1"/>
</dbReference>
<reference evidence="2" key="1">
    <citation type="journal article" date="2020" name="Microb. Genom.">
        <title>Genetic diversity of clinical and environmental Mucorales isolates obtained from an investigation of mucormycosis cases among solid organ transplant recipients.</title>
        <authorList>
            <person name="Nguyen M.H."/>
            <person name="Kaul D."/>
            <person name="Muto C."/>
            <person name="Cheng S.J."/>
            <person name="Richter R.A."/>
            <person name="Bruno V.M."/>
            <person name="Liu G."/>
            <person name="Beyhan S."/>
            <person name="Sundermann A.J."/>
            <person name="Mounaud S."/>
            <person name="Pasculle A.W."/>
            <person name="Nierman W.C."/>
            <person name="Driscoll E."/>
            <person name="Cumbie R."/>
            <person name="Clancy C.J."/>
            <person name="Dupont C.L."/>
        </authorList>
    </citation>
    <scope>NUCLEOTIDE SEQUENCE</scope>
    <source>
        <strain evidence="2">GL11</strain>
    </source>
</reference>
<evidence type="ECO:0000313" key="3">
    <source>
        <dbReference type="Proteomes" id="UP000716291"/>
    </source>
</evidence>
<dbReference type="InterPro" id="IPR036397">
    <property type="entry name" value="RNaseH_sf"/>
</dbReference>
<keyword evidence="3" id="KW-1185">Reference proteome</keyword>
<dbReference type="Proteomes" id="UP000716291">
    <property type="component" value="Unassembled WGS sequence"/>
</dbReference>
<dbReference type="GO" id="GO:0003676">
    <property type="term" value="F:nucleic acid binding"/>
    <property type="evidence" value="ECO:0007669"/>
    <property type="project" value="InterPro"/>
</dbReference>
<sequence length="149" mass="17178">MLILSFVHQFCPLLYLQVNQNQNTWDTHLPEFQFAYNSTPYPATKYTPFSVEHGREARLLAAPDFGVRNVSPGDHYFKTKEFVNRAYDLIKMENMKTQAANALNFNEQRQAPNFVLDNLVLVDCPVYSKVSLGQSKKPSHCYRGPFRIA</sequence>
<keyword evidence="1" id="KW-0732">Signal</keyword>
<gene>
    <name evidence="2" type="ORF">G6F64_011572</name>
</gene>
<feature type="signal peptide" evidence="1">
    <location>
        <begin position="1"/>
        <end position="16"/>
    </location>
</feature>
<evidence type="ECO:0000313" key="2">
    <source>
        <dbReference type="EMBL" id="KAG1301700.1"/>
    </source>
</evidence>
<organism evidence="2 3">
    <name type="scientific">Rhizopus oryzae</name>
    <name type="common">Mucormycosis agent</name>
    <name type="synonym">Rhizopus arrhizus var. delemar</name>
    <dbReference type="NCBI Taxonomy" id="64495"/>
    <lineage>
        <taxon>Eukaryota</taxon>
        <taxon>Fungi</taxon>
        <taxon>Fungi incertae sedis</taxon>
        <taxon>Mucoromycota</taxon>
        <taxon>Mucoromycotina</taxon>
        <taxon>Mucoromycetes</taxon>
        <taxon>Mucorales</taxon>
        <taxon>Mucorineae</taxon>
        <taxon>Rhizopodaceae</taxon>
        <taxon>Rhizopus</taxon>
    </lineage>
</organism>
<protein>
    <submittedName>
        <fullName evidence="2">Uncharacterized protein</fullName>
    </submittedName>
</protein>
<accession>A0A9P6WYV4</accession>
<proteinExistence type="predicted"/>
<evidence type="ECO:0000256" key="1">
    <source>
        <dbReference type="SAM" id="SignalP"/>
    </source>
</evidence>
<comment type="caution">
    <text evidence="2">The sequence shown here is derived from an EMBL/GenBank/DDBJ whole genome shotgun (WGS) entry which is preliminary data.</text>
</comment>
<name>A0A9P6WYV4_RHIOR</name>
<dbReference type="EMBL" id="JAANQT010002891">
    <property type="protein sequence ID" value="KAG1301700.1"/>
    <property type="molecule type" value="Genomic_DNA"/>
</dbReference>
<feature type="chain" id="PRO_5040305797" evidence="1">
    <location>
        <begin position="17"/>
        <end position="149"/>
    </location>
</feature>
<dbReference type="AlphaFoldDB" id="A0A9P6WYV4"/>
<dbReference type="OrthoDB" id="2288803at2759"/>